<reference evidence="3" key="2">
    <citation type="submission" date="2020-09" db="EMBL/GenBank/DDBJ databases">
        <authorList>
            <person name="Sun Q."/>
            <person name="Zhou Y."/>
        </authorList>
    </citation>
    <scope>NUCLEOTIDE SEQUENCE</scope>
    <source>
        <strain evidence="3">CGMCC 1.12408</strain>
    </source>
</reference>
<dbReference type="Pfam" id="PF13786">
    <property type="entry name" value="DUF4179"/>
    <property type="match status" value="1"/>
</dbReference>
<dbReference type="AlphaFoldDB" id="A0A916WAI5"/>
<evidence type="ECO:0000313" key="3">
    <source>
        <dbReference type="EMBL" id="GGA80253.1"/>
    </source>
</evidence>
<name>A0A916WAI5_9BACI</name>
<keyword evidence="1" id="KW-1133">Transmembrane helix</keyword>
<comment type="caution">
    <text evidence="3">The sequence shown here is derived from an EMBL/GenBank/DDBJ whole genome shotgun (WGS) entry which is preliminary data.</text>
</comment>
<dbReference type="Gene3D" id="2.60.40.1630">
    <property type="entry name" value="bacillus anthracis domain"/>
    <property type="match status" value="1"/>
</dbReference>
<dbReference type="Proteomes" id="UP000613512">
    <property type="component" value="Unassembled WGS sequence"/>
</dbReference>
<gene>
    <name evidence="3" type="ORF">GCM10008025_24570</name>
</gene>
<evidence type="ECO:0000259" key="2">
    <source>
        <dbReference type="Pfam" id="PF13786"/>
    </source>
</evidence>
<feature type="domain" description="DUF4179" evidence="2">
    <location>
        <begin position="43"/>
        <end position="130"/>
    </location>
</feature>
<proteinExistence type="predicted"/>
<organism evidence="3 4">
    <name type="scientific">Ornithinibacillus halotolerans</name>
    <dbReference type="NCBI Taxonomy" id="1274357"/>
    <lineage>
        <taxon>Bacteria</taxon>
        <taxon>Bacillati</taxon>
        <taxon>Bacillota</taxon>
        <taxon>Bacilli</taxon>
        <taxon>Bacillales</taxon>
        <taxon>Bacillaceae</taxon>
        <taxon>Ornithinibacillus</taxon>
    </lineage>
</organism>
<sequence>MEKLHQDIKQMVDHVTIPDEKLHSTVQNALLKATKKEKQTHIKKHHIIAAIASIFVMAFGVLLFQSYEEIASGDHSKKSILFQNGDEGLQRMVMEGKVQDLSLEVEDQGIKVLLKEGYIDNSKMAVSIQIIPDSTITFPEHTSLTYEWLLDGEPIGPPGSERIPTEELISNGYIYIDIYTNFPPTANLEFHISKINEVEGNWSFQFQLSKNEEFIVESNFEVKQDAFGNSLQIIRAELTPSELNLVTNVNLFLDEAVSGFQDYKLAIVGVGSDGERYIPSQVMSTFYDTPRVDGKQGFYRNMKLPRGVNVYSYLIVPYIITYQGEKVTSAYGEGYNYDHYSVPFAEDEIIGAENPIKVEKIKQESDRTVVTYEMDLGVPEFPYIHNRDTEEMTYPISYRSDGSTIEVSYPKIETTKGLEFFMYIKTYQKFPGLQTEINLN</sequence>
<keyword evidence="1" id="KW-0472">Membrane</keyword>
<feature type="transmembrane region" description="Helical" evidence="1">
    <location>
        <begin position="47"/>
        <end position="67"/>
    </location>
</feature>
<dbReference type="RefSeq" id="WP_188384958.1">
    <property type="nucleotide sequence ID" value="NZ_BMEY01000012.1"/>
</dbReference>
<keyword evidence="1" id="KW-0812">Transmembrane</keyword>
<evidence type="ECO:0000256" key="1">
    <source>
        <dbReference type="SAM" id="Phobius"/>
    </source>
</evidence>
<keyword evidence="4" id="KW-1185">Reference proteome</keyword>
<reference evidence="3" key="1">
    <citation type="journal article" date="2014" name="Int. J. Syst. Evol. Microbiol.">
        <title>Complete genome sequence of Corynebacterium casei LMG S-19264T (=DSM 44701T), isolated from a smear-ripened cheese.</title>
        <authorList>
            <consortium name="US DOE Joint Genome Institute (JGI-PGF)"/>
            <person name="Walter F."/>
            <person name="Albersmeier A."/>
            <person name="Kalinowski J."/>
            <person name="Ruckert C."/>
        </authorList>
    </citation>
    <scope>NUCLEOTIDE SEQUENCE</scope>
    <source>
        <strain evidence="3">CGMCC 1.12408</strain>
    </source>
</reference>
<accession>A0A916WAI5</accession>
<dbReference type="EMBL" id="BMEY01000012">
    <property type="protein sequence ID" value="GGA80253.1"/>
    <property type="molecule type" value="Genomic_DNA"/>
</dbReference>
<dbReference type="InterPro" id="IPR025436">
    <property type="entry name" value="DUF4179"/>
</dbReference>
<protein>
    <recommendedName>
        <fullName evidence="2">DUF4179 domain-containing protein</fullName>
    </recommendedName>
</protein>
<evidence type="ECO:0000313" key="4">
    <source>
        <dbReference type="Proteomes" id="UP000613512"/>
    </source>
</evidence>